<comment type="caution">
    <text evidence="2">The sequence shown here is derived from an EMBL/GenBank/DDBJ whole genome shotgun (WGS) entry which is preliminary data.</text>
</comment>
<sequence>MLGWHHGAVMPPQTLRPQQQQLSTTACSLPVEDLLMLYSLELEEYVTYGSDMLALEDSVSTEHCTMNGRFRS</sequence>
<dbReference type="EMBL" id="QUSF01000054">
    <property type="protein sequence ID" value="RLV97630.1"/>
    <property type="molecule type" value="Genomic_DNA"/>
</dbReference>
<feature type="region of interest" description="Disordered" evidence="1">
    <location>
        <begin position="1"/>
        <end position="21"/>
    </location>
</feature>
<proteinExistence type="predicted"/>
<accession>A0A3L8S7B7</accession>
<dbReference type="AlphaFoldDB" id="A0A3L8S7B7"/>
<evidence type="ECO:0000313" key="2">
    <source>
        <dbReference type="EMBL" id="RLV97630.1"/>
    </source>
</evidence>
<feature type="compositionally biased region" description="Low complexity" evidence="1">
    <location>
        <begin position="11"/>
        <end position="21"/>
    </location>
</feature>
<protein>
    <submittedName>
        <fullName evidence="2">Uncharacterized protein</fullName>
    </submittedName>
</protein>
<evidence type="ECO:0000256" key="1">
    <source>
        <dbReference type="SAM" id="MobiDB-lite"/>
    </source>
</evidence>
<reference evidence="2 3" key="1">
    <citation type="journal article" date="2018" name="Proc. R. Soc. B">
        <title>A non-coding region near Follistatin controls head colour polymorphism in the Gouldian finch.</title>
        <authorList>
            <person name="Toomey M.B."/>
            <person name="Marques C.I."/>
            <person name="Andrade P."/>
            <person name="Araujo P.M."/>
            <person name="Sabatino S."/>
            <person name="Gazda M.A."/>
            <person name="Afonso S."/>
            <person name="Lopes R.J."/>
            <person name="Corbo J.C."/>
            <person name="Carneiro M."/>
        </authorList>
    </citation>
    <scope>NUCLEOTIDE SEQUENCE [LARGE SCALE GENOMIC DNA]</scope>
    <source>
        <strain evidence="2">Red01</strain>
        <tissue evidence="2">Muscle</tissue>
    </source>
</reference>
<gene>
    <name evidence="2" type="ORF">DV515_00011589</name>
</gene>
<keyword evidence="3" id="KW-1185">Reference proteome</keyword>
<organism evidence="2 3">
    <name type="scientific">Chloebia gouldiae</name>
    <name type="common">Gouldian finch</name>
    <name type="synonym">Erythrura gouldiae</name>
    <dbReference type="NCBI Taxonomy" id="44316"/>
    <lineage>
        <taxon>Eukaryota</taxon>
        <taxon>Metazoa</taxon>
        <taxon>Chordata</taxon>
        <taxon>Craniata</taxon>
        <taxon>Vertebrata</taxon>
        <taxon>Euteleostomi</taxon>
        <taxon>Archelosauria</taxon>
        <taxon>Archosauria</taxon>
        <taxon>Dinosauria</taxon>
        <taxon>Saurischia</taxon>
        <taxon>Theropoda</taxon>
        <taxon>Coelurosauria</taxon>
        <taxon>Aves</taxon>
        <taxon>Neognathae</taxon>
        <taxon>Neoaves</taxon>
        <taxon>Telluraves</taxon>
        <taxon>Australaves</taxon>
        <taxon>Passeriformes</taxon>
        <taxon>Passeroidea</taxon>
        <taxon>Passeridae</taxon>
        <taxon>Chloebia</taxon>
    </lineage>
</organism>
<name>A0A3L8S7B7_CHLGU</name>
<dbReference type="Proteomes" id="UP000276834">
    <property type="component" value="Unassembled WGS sequence"/>
</dbReference>
<evidence type="ECO:0000313" key="3">
    <source>
        <dbReference type="Proteomes" id="UP000276834"/>
    </source>
</evidence>